<evidence type="ECO:0000256" key="2">
    <source>
        <dbReference type="ARBA" id="ARBA00022475"/>
    </source>
</evidence>
<feature type="transmembrane region" description="Helical" evidence="6">
    <location>
        <begin position="352"/>
        <end position="370"/>
    </location>
</feature>
<feature type="transmembrane region" description="Helical" evidence="6">
    <location>
        <begin position="21"/>
        <end position="41"/>
    </location>
</feature>
<reference evidence="8" key="1">
    <citation type="journal article" date="2023" name="Int. J. Syst. Evol. Microbiol.">
        <title>&lt;i&gt;Holtiella tumoricola&lt;/i&gt; gen. nov. sp. nov., isolated from a human clinical sample.</title>
        <authorList>
            <person name="Allen-Vercoe E."/>
            <person name="Daigneault M.C."/>
            <person name="Vancuren S.J."/>
            <person name="Cochrane K."/>
            <person name="O'Neal L.L."/>
            <person name="Sankaranarayanan K."/>
            <person name="Lawson P.A."/>
        </authorList>
    </citation>
    <scope>NUCLEOTIDE SEQUENCE</scope>
    <source>
        <strain evidence="8">CC70A</strain>
    </source>
</reference>
<organism evidence="8 9">
    <name type="scientific">Holtiella tumoricola</name>
    <dbReference type="NCBI Taxonomy" id="3018743"/>
    <lineage>
        <taxon>Bacteria</taxon>
        <taxon>Bacillati</taxon>
        <taxon>Bacillota</taxon>
        <taxon>Clostridia</taxon>
        <taxon>Lachnospirales</taxon>
        <taxon>Cellulosilyticaceae</taxon>
        <taxon>Holtiella</taxon>
    </lineage>
</organism>
<protein>
    <submittedName>
        <fullName evidence="8">ABC transporter permease</fullName>
    </submittedName>
</protein>
<dbReference type="EMBL" id="JAQIFT010000073">
    <property type="protein sequence ID" value="MDA3734130.1"/>
    <property type="molecule type" value="Genomic_DNA"/>
</dbReference>
<evidence type="ECO:0000256" key="3">
    <source>
        <dbReference type="ARBA" id="ARBA00022692"/>
    </source>
</evidence>
<accession>A0AA42DRR9</accession>
<dbReference type="PANTHER" id="PTHR30294">
    <property type="entry name" value="MEMBRANE COMPONENT OF ABC TRANSPORTER YHHJ-RELATED"/>
    <property type="match status" value="1"/>
</dbReference>
<evidence type="ECO:0000256" key="4">
    <source>
        <dbReference type="ARBA" id="ARBA00022989"/>
    </source>
</evidence>
<dbReference type="RefSeq" id="WP_271013754.1">
    <property type="nucleotide sequence ID" value="NZ_JAQIFT010000073.1"/>
</dbReference>
<dbReference type="GO" id="GO:0005886">
    <property type="term" value="C:plasma membrane"/>
    <property type="evidence" value="ECO:0007669"/>
    <property type="project" value="UniProtKB-SubCell"/>
</dbReference>
<evidence type="ECO:0000256" key="6">
    <source>
        <dbReference type="SAM" id="Phobius"/>
    </source>
</evidence>
<keyword evidence="2" id="KW-1003">Cell membrane</keyword>
<comment type="caution">
    <text evidence="8">The sequence shown here is derived from an EMBL/GenBank/DDBJ whole genome shotgun (WGS) entry which is preliminary data.</text>
</comment>
<evidence type="ECO:0000313" key="9">
    <source>
        <dbReference type="Proteomes" id="UP001169242"/>
    </source>
</evidence>
<dbReference type="InterPro" id="IPR051449">
    <property type="entry name" value="ABC-2_transporter_component"/>
</dbReference>
<feature type="transmembrane region" description="Helical" evidence="6">
    <location>
        <begin position="293"/>
        <end position="309"/>
    </location>
</feature>
<keyword evidence="9" id="KW-1185">Reference proteome</keyword>
<comment type="subcellular location">
    <subcellularLocation>
        <location evidence="1">Cell membrane</location>
        <topology evidence="1">Multi-pass membrane protein</topology>
    </subcellularLocation>
</comment>
<feature type="transmembrane region" description="Helical" evidence="6">
    <location>
        <begin position="259"/>
        <end position="281"/>
    </location>
</feature>
<evidence type="ECO:0000256" key="1">
    <source>
        <dbReference type="ARBA" id="ARBA00004651"/>
    </source>
</evidence>
<dbReference type="Pfam" id="PF12698">
    <property type="entry name" value="ABC2_membrane_3"/>
    <property type="match status" value="1"/>
</dbReference>
<dbReference type="Proteomes" id="UP001169242">
    <property type="component" value="Unassembled WGS sequence"/>
</dbReference>
<gene>
    <name evidence="8" type="ORF">PBV87_21890</name>
</gene>
<dbReference type="AlphaFoldDB" id="A0AA42DRR9"/>
<feature type="transmembrane region" description="Helical" evidence="6">
    <location>
        <begin position="229"/>
        <end position="247"/>
    </location>
</feature>
<evidence type="ECO:0000259" key="7">
    <source>
        <dbReference type="Pfam" id="PF12698"/>
    </source>
</evidence>
<dbReference type="Gene3D" id="3.40.1710.10">
    <property type="entry name" value="abc type-2 transporter like domain"/>
    <property type="match status" value="1"/>
</dbReference>
<keyword evidence="4 6" id="KW-1133">Transmembrane helix</keyword>
<proteinExistence type="predicted"/>
<dbReference type="InterPro" id="IPR013525">
    <property type="entry name" value="ABC2_TM"/>
</dbReference>
<evidence type="ECO:0000313" key="8">
    <source>
        <dbReference type="EMBL" id="MDA3734130.1"/>
    </source>
</evidence>
<keyword evidence="5 6" id="KW-0472">Membrane</keyword>
<feature type="transmembrane region" description="Helical" evidence="6">
    <location>
        <begin position="187"/>
        <end position="209"/>
    </location>
</feature>
<dbReference type="GO" id="GO:0140359">
    <property type="term" value="F:ABC-type transporter activity"/>
    <property type="evidence" value="ECO:0007669"/>
    <property type="project" value="InterPro"/>
</dbReference>
<evidence type="ECO:0000256" key="5">
    <source>
        <dbReference type="ARBA" id="ARBA00023136"/>
    </source>
</evidence>
<keyword evidence="3 6" id="KW-0812">Transmembrane</keyword>
<dbReference type="PANTHER" id="PTHR30294:SF29">
    <property type="entry name" value="MULTIDRUG ABC TRANSPORTER PERMEASE YBHS-RELATED"/>
    <property type="match status" value="1"/>
</dbReference>
<name>A0AA42DRR9_9FIRM</name>
<feature type="domain" description="ABC-2 type transporter transmembrane" evidence="7">
    <location>
        <begin position="23"/>
        <end position="367"/>
    </location>
</feature>
<sequence length="394" mass="44496">MRTFLQNLLKEIDYTSKKLGLLILFFIGMPFLGMWFTGAYYSEYVNDVPIAVLDEDNSSLSRQIIEYFDQNERYNVDYYASSREELEQLINERKVYMGLYIPPDLNNNIKLGNQSQVLVLTDGTNVIIGNNVYAGAAQIVQMVSGGAAIQVLQAKGSLEAKMAMNVAVPFGFEERMLYDSKLTYMNYLIYGIIAVFLQQLMLSSMATLLSRNPEEVATKDTFTQVAAKMTVGAVCLIASGSFTIFLLHKKFHLIFNGNVIVALILSFLFAVAISGPTLILFSLTKKKTRFTQIAYMLSLPTFLTCGYVWPVDQMPLLLAIPVKILWPLMNYARAFDEVMIKGLPFATVSQNVVELLVYSLIMLPIGIKCFKKSFYKNEKREETVQIVNEENLNL</sequence>